<evidence type="ECO:0000313" key="9">
    <source>
        <dbReference type="Proteomes" id="UP001165381"/>
    </source>
</evidence>
<evidence type="ECO:0000256" key="6">
    <source>
        <dbReference type="SAM" id="Phobius"/>
    </source>
</evidence>
<gene>
    <name evidence="8" type="ORF">M3P09_09390</name>
</gene>
<evidence type="ECO:0000256" key="1">
    <source>
        <dbReference type="ARBA" id="ARBA00004651"/>
    </source>
</evidence>
<comment type="subcellular location">
    <subcellularLocation>
        <location evidence="1">Cell membrane</location>
        <topology evidence="1">Multi-pass membrane protein</topology>
    </subcellularLocation>
</comment>
<accession>A0ABT0QDY8</accession>
<evidence type="ECO:0000256" key="2">
    <source>
        <dbReference type="ARBA" id="ARBA00022475"/>
    </source>
</evidence>
<keyword evidence="5 6" id="KW-0472">Membrane</keyword>
<sequence length="148" mass="16647">MEEFKSENGEIVGIAKKRNRVLAFLIDFFIFWLVGMVIGIFFGTPDKEELGFNLNGLPALGMFLFGFFLWPISEGVFGKTIGKRFLNLEVVSNNYESIGIGQAFVRFFLGFIDYIFLIGLIIASTNKQNKRIGDMVANTVVVKRSKNG</sequence>
<reference evidence="8" key="1">
    <citation type="submission" date="2022-05" db="EMBL/GenBank/DDBJ databases">
        <authorList>
            <person name="Park J.-S."/>
        </authorList>
    </citation>
    <scope>NUCLEOTIDE SEQUENCE</scope>
    <source>
        <strain evidence="8">2012CJ34-3</strain>
    </source>
</reference>
<feature type="transmembrane region" description="Helical" evidence="6">
    <location>
        <begin position="21"/>
        <end position="42"/>
    </location>
</feature>
<dbReference type="InterPro" id="IPR010432">
    <property type="entry name" value="RDD"/>
</dbReference>
<dbReference type="PANTHER" id="PTHR36115:SF6">
    <property type="entry name" value="PROLINE-RICH ANTIGEN HOMOLOG"/>
    <property type="match status" value="1"/>
</dbReference>
<keyword evidence="9" id="KW-1185">Reference proteome</keyword>
<keyword evidence="3 6" id="KW-0812">Transmembrane</keyword>
<dbReference type="PANTHER" id="PTHR36115">
    <property type="entry name" value="PROLINE-RICH ANTIGEN HOMOLOG-RELATED"/>
    <property type="match status" value="1"/>
</dbReference>
<dbReference type="RefSeq" id="WP_249972937.1">
    <property type="nucleotide sequence ID" value="NZ_JAMFLZ010000003.1"/>
</dbReference>
<proteinExistence type="predicted"/>
<protein>
    <submittedName>
        <fullName evidence="8">RDD family protein</fullName>
    </submittedName>
</protein>
<evidence type="ECO:0000256" key="4">
    <source>
        <dbReference type="ARBA" id="ARBA00022989"/>
    </source>
</evidence>
<evidence type="ECO:0000259" key="7">
    <source>
        <dbReference type="Pfam" id="PF06271"/>
    </source>
</evidence>
<comment type="caution">
    <text evidence="8">The sequence shown here is derived from an EMBL/GenBank/DDBJ whole genome shotgun (WGS) entry which is preliminary data.</text>
</comment>
<evidence type="ECO:0000313" key="8">
    <source>
        <dbReference type="EMBL" id="MCL6295207.1"/>
    </source>
</evidence>
<dbReference type="EMBL" id="JAMFLZ010000003">
    <property type="protein sequence ID" value="MCL6295207.1"/>
    <property type="molecule type" value="Genomic_DNA"/>
</dbReference>
<keyword evidence="2" id="KW-1003">Cell membrane</keyword>
<feature type="domain" description="RDD" evidence="7">
    <location>
        <begin position="18"/>
        <end position="138"/>
    </location>
</feature>
<dbReference type="Pfam" id="PF06271">
    <property type="entry name" value="RDD"/>
    <property type="match status" value="1"/>
</dbReference>
<dbReference type="Proteomes" id="UP001165381">
    <property type="component" value="Unassembled WGS sequence"/>
</dbReference>
<feature type="transmembrane region" description="Helical" evidence="6">
    <location>
        <begin position="62"/>
        <end position="82"/>
    </location>
</feature>
<organism evidence="8 9">
    <name type="scientific">Jejuia spongiicola</name>
    <dbReference type="NCBI Taxonomy" id="2942207"/>
    <lineage>
        <taxon>Bacteria</taxon>
        <taxon>Pseudomonadati</taxon>
        <taxon>Bacteroidota</taxon>
        <taxon>Flavobacteriia</taxon>
        <taxon>Flavobacteriales</taxon>
        <taxon>Flavobacteriaceae</taxon>
        <taxon>Jejuia</taxon>
    </lineage>
</organism>
<feature type="transmembrane region" description="Helical" evidence="6">
    <location>
        <begin position="103"/>
        <end position="123"/>
    </location>
</feature>
<dbReference type="InterPro" id="IPR051791">
    <property type="entry name" value="Pra-immunoreactive"/>
</dbReference>
<evidence type="ECO:0000256" key="5">
    <source>
        <dbReference type="ARBA" id="ARBA00023136"/>
    </source>
</evidence>
<keyword evidence="4 6" id="KW-1133">Transmembrane helix</keyword>
<evidence type="ECO:0000256" key="3">
    <source>
        <dbReference type="ARBA" id="ARBA00022692"/>
    </source>
</evidence>
<name>A0ABT0QDY8_9FLAO</name>